<accession>A0A0G2HSD3</accession>
<dbReference type="Proteomes" id="UP000034164">
    <property type="component" value="Unassembled WGS sequence"/>
</dbReference>
<dbReference type="VEuPathDB" id="FungiDB:EMCG_04698"/>
<proteinExistence type="predicted"/>
<comment type="caution">
    <text evidence="1">The sequence shown here is derived from an EMBL/GenBank/DDBJ whole genome shotgun (WGS) entry which is preliminary data.</text>
</comment>
<name>A0A0G2HSD3_9EURO</name>
<sequence>MTHPLSESFCTRQNCSKPDLPYITGKYLTVHSHNPPVPTGNDCSLNPITVRERATIHPLQRCILHPPLEGSYGSTTANLEIIESVRAGDKCSAQLVTVQLKQVAPQNILPTDNKLLAKIYDPLYYDHEQDDVDPFLCMDRDYSHEAAAYIALSKLYGTIIPRYFGSFTLK</sequence>
<dbReference type="OrthoDB" id="4267316at2759"/>
<dbReference type="EMBL" id="LCZI01001515">
    <property type="protein sequence ID" value="KKZ60625.1"/>
    <property type="molecule type" value="Genomic_DNA"/>
</dbReference>
<protein>
    <submittedName>
        <fullName evidence="1">Uncharacterized protein</fullName>
    </submittedName>
</protein>
<gene>
    <name evidence="1" type="ORF">EMCG_04698</name>
</gene>
<evidence type="ECO:0000313" key="1">
    <source>
        <dbReference type="EMBL" id="KKZ60625.1"/>
    </source>
</evidence>
<reference evidence="2" key="1">
    <citation type="journal article" date="2015" name="PLoS Genet.">
        <title>The dynamic genome and transcriptome of the human fungal pathogen Blastomyces and close relative Emmonsia.</title>
        <authorList>
            <person name="Munoz J.F."/>
            <person name="Gauthier G.M."/>
            <person name="Desjardins C.A."/>
            <person name="Gallo J.E."/>
            <person name="Holder J."/>
            <person name="Sullivan T.D."/>
            <person name="Marty A.J."/>
            <person name="Carmen J.C."/>
            <person name="Chen Z."/>
            <person name="Ding L."/>
            <person name="Gujja S."/>
            <person name="Magrini V."/>
            <person name="Misas E."/>
            <person name="Mitreva M."/>
            <person name="Priest M."/>
            <person name="Saif S."/>
            <person name="Whiston E.A."/>
            <person name="Young S."/>
            <person name="Zeng Q."/>
            <person name="Goldman W.E."/>
            <person name="Mardis E.R."/>
            <person name="Taylor J.W."/>
            <person name="McEwen J.G."/>
            <person name="Clay O.K."/>
            <person name="Klein B.S."/>
            <person name="Cuomo C.A."/>
        </authorList>
    </citation>
    <scope>NUCLEOTIDE SEQUENCE [LARGE SCALE GENOMIC DNA]</scope>
    <source>
        <strain evidence="2">UAMH 3008</strain>
    </source>
</reference>
<evidence type="ECO:0000313" key="2">
    <source>
        <dbReference type="Proteomes" id="UP000034164"/>
    </source>
</evidence>
<organism evidence="1 2">
    <name type="scientific">[Emmonsia] crescens</name>
    <dbReference type="NCBI Taxonomy" id="73230"/>
    <lineage>
        <taxon>Eukaryota</taxon>
        <taxon>Fungi</taxon>
        <taxon>Dikarya</taxon>
        <taxon>Ascomycota</taxon>
        <taxon>Pezizomycotina</taxon>
        <taxon>Eurotiomycetes</taxon>
        <taxon>Eurotiomycetidae</taxon>
        <taxon>Onygenales</taxon>
        <taxon>Ajellomycetaceae</taxon>
        <taxon>Emergomyces</taxon>
    </lineage>
</organism>
<dbReference type="AlphaFoldDB" id="A0A0G2HSD3"/>